<name>A0A238XC01_9FLAO</name>
<feature type="domain" description="DUF1835" evidence="1">
    <location>
        <begin position="5"/>
        <end position="109"/>
    </location>
</feature>
<gene>
    <name evidence="2" type="ORF">SAMN04488111_1747</name>
</gene>
<accession>A0A238XC01</accession>
<proteinExistence type="predicted"/>
<dbReference type="OrthoDB" id="127805at2"/>
<sequence length="282" mass="33062">MDNIIHILNGDSTLPILEQSGIKGDVVVWREMLCEGRLSIDFASDEFWNNRYTYFETEIGVKRLDYFDKTIKEILKLKDLSDYNEVVLWFEFDLFCQINLLAACTYLLDNYVKKANYYLVCTGKEKGKEGLQSLSNYSPKDFKKLYANKSPLSKANLMFAKGCWNVYVENDFEKLKAYNFNQSAKFEYLELAINQHLKLFPGTNGLNHIENKILEIINSSALAENEIIRALLIWQSTETVYGFGDLQYFQYLKKLNKYYKIEDSKYYLNNFGKTILIFDENK</sequence>
<dbReference type="Proteomes" id="UP000198412">
    <property type="component" value="Unassembled WGS sequence"/>
</dbReference>
<dbReference type="AlphaFoldDB" id="A0A238XC01"/>
<organism evidence="2 3">
    <name type="scientific">Lutibacter flavus</name>
    <dbReference type="NCBI Taxonomy" id="691689"/>
    <lineage>
        <taxon>Bacteria</taxon>
        <taxon>Pseudomonadati</taxon>
        <taxon>Bacteroidota</taxon>
        <taxon>Flavobacteriia</taxon>
        <taxon>Flavobacteriales</taxon>
        <taxon>Flavobacteriaceae</taxon>
        <taxon>Lutibacter</taxon>
    </lineage>
</organism>
<dbReference type="Pfam" id="PF08874">
    <property type="entry name" value="DUF1835"/>
    <property type="match status" value="1"/>
</dbReference>
<dbReference type="RefSeq" id="WP_089378045.1">
    <property type="nucleotide sequence ID" value="NZ_FZNX01000002.1"/>
</dbReference>
<keyword evidence="3" id="KW-1185">Reference proteome</keyword>
<dbReference type="EMBL" id="FZNX01000002">
    <property type="protein sequence ID" value="SNR55854.1"/>
    <property type="molecule type" value="Genomic_DNA"/>
</dbReference>
<evidence type="ECO:0000313" key="2">
    <source>
        <dbReference type="EMBL" id="SNR55854.1"/>
    </source>
</evidence>
<dbReference type="InterPro" id="IPR014973">
    <property type="entry name" value="DUF1835"/>
</dbReference>
<evidence type="ECO:0000313" key="3">
    <source>
        <dbReference type="Proteomes" id="UP000198412"/>
    </source>
</evidence>
<protein>
    <recommendedName>
        <fullName evidence="1">DUF1835 domain-containing protein</fullName>
    </recommendedName>
</protein>
<evidence type="ECO:0000259" key="1">
    <source>
        <dbReference type="Pfam" id="PF08874"/>
    </source>
</evidence>
<reference evidence="3" key="1">
    <citation type="submission" date="2017-06" db="EMBL/GenBank/DDBJ databases">
        <authorList>
            <person name="Varghese N."/>
            <person name="Submissions S."/>
        </authorList>
    </citation>
    <scope>NUCLEOTIDE SEQUENCE [LARGE SCALE GENOMIC DNA]</scope>
    <source>
        <strain evidence="3">DSM 27993</strain>
    </source>
</reference>